<dbReference type="AlphaFoldDB" id="A0A0L7Y2H9"/>
<gene>
    <name evidence="2" type="ORF">Lp19_2654</name>
    <name evidence="3" type="ORF">NAB2_0205</name>
    <name evidence="1" type="ORF">Nizo2260_1741</name>
</gene>
<accession>A0A0L7Y2H9</accession>
<dbReference type="Pfam" id="PF06028">
    <property type="entry name" value="DUF915"/>
    <property type="match status" value="1"/>
</dbReference>
<dbReference type="InterPro" id="IPR010315">
    <property type="entry name" value="DUF915_hydro-like"/>
</dbReference>
<dbReference type="PATRIC" id="fig|1590.144.peg.2782"/>
<dbReference type="Proteomes" id="UP000076872">
    <property type="component" value="Unassembled WGS sequence"/>
</dbReference>
<sequence>MKATTKQVLTGATWLVVLLAMIGGTMLWQQQVHKSKPVTTITVTSTERIPMVLLLDDHLTHNQIQQLTAHIQNSSATQTLVTAKITATGTVTFKGQLLNSDNRPYIQVQLPKNLDSNRQTHLLKQLLTAARQQFKFRRFNLVSYGRGGLTATNYVEHTTTSLSPQHLVLMATPFNGASRQSNNRRQTTPVAAKSQTATLAKLIAHRHTIDSKMQVLIVAGKAIKADQPLPLQSALAGQSIFKPVVKVYQQKVLRSWRTQSGLLNNHQIGNTIQTFIN</sequence>
<evidence type="ECO:0000313" key="3">
    <source>
        <dbReference type="EMBL" id="KZV06337.1"/>
    </source>
</evidence>
<dbReference type="EMBL" id="LUWI01000022">
    <property type="protein sequence ID" value="KZU03501.1"/>
    <property type="molecule type" value="Genomic_DNA"/>
</dbReference>
<dbReference type="InterPro" id="IPR029058">
    <property type="entry name" value="AB_hydrolase_fold"/>
</dbReference>
<evidence type="ECO:0000313" key="2">
    <source>
        <dbReference type="EMBL" id="KZU92951.1"/>
    </source>
</evidence>
<evidence type="ECO:0000313" key="6">
    <source>
        <dbReference type="Proteomes" id="UP000076989"/>
    </source>
</evidence>
<dbReference type="EMBL" id="LUXO01000004">
    <property type="protein sequence ID" value="KZV06337.1"/>
    <property type="molecule type" value="Genomic_DNA"/>
</dbReference>
<dbReference type="SUPFAM" id="SSF53474">
    <property type="entry name" value="alpha/beta-Hydrolases"/>
    <property type="match status" value="1"/>
</dbReference>
<reference evidence="4 5" key="1">
    <citation type="submission" date="2016-03" db="EMBL/GenBank/DDBJ databases">
        <title>Comparative genomics of 54 Lactobacillus plantarum strains reveals genomic uncoupling from niche constraints.</title>
        <authorList>
            <person name="Martino M.E."/>
        </authorList>
    </citation>
    <scope>NUCLEOTIDE SEQUENCE [LARGE SCALE GENOMIC DNA]</scope>
    <source>
        <strain evidence="2 5">19.1</strain>
        <strain evidence="3 4">NAB2</strain>
        <strain evidence="1 6">Nizo2260</strain>
    </source>
</reference>
<dbReference type="Proteomes" id="UP000076989">
    <property type="component" value="Unassembled WGS sequence"/>
</dbReference>
<keyword evidence="2" id="KW-0378">Hydrolase</keyword>
<protein>
    <submittedName>
        <fullName evidence="2">Cell surface hydrolase</fullName>
    </submittedName>
</protein>
<evidence type="ECO:0000313" key="4">
    <source>
        <dbReference type="Proteomes" id="UP000076872"/>
    </source>
</evidence>
<dbReference type="Gene3D" id="3.40.50.1820">
    <property type="entry name" value="alpha/beta hydrolase"/>
    <property type="match status" value="1"/>
</dbReference>
<proteinExistence type="predicted"/>
<evidence type="ECO:0000313" key="1">
    <source>
        <dbReference type="EMBL" id="KZU03501.1"/>
    </source>
</evidence>
<dbReference type="Proteomes" id="UP000076882">
    <property type="component" value="Unassembled WGS sequence"/>
</dbReference>
<dbReference type="EMBL" id="LUXM01000037">
    <property type="protein sequence ID" value="KZU92951.1"/>
    <property type="molecule type" value="Genomic_DNA"/>
</dbReference>
<comment type="caution">
    <text evidence="2">The sequence shown here is derived from an EMBL/GenBank/DDBJ whole genome shotgun (WGS) entry which is preliminary data.</text>
</comment>
<name>A0A0L7Y2H9_LACPN</name>
<dbReference type="GO" id="GO:0016787">
    <property type="term" value="F:hydrolase activity"/>
    <property type="evidence" value="ECO:0007669"/>
    <property type="project" value="UniProtKB-KW"/>
</dbReference>
<evidence type="ECO:0000313" key="5">
    <source>
        <dbReference type="Proteomes" id="UP000076882"/>
    </source>
</evidence>
<organism evidence="2 5">
    <name type="scientific">Lactiplantibacillus plantarum</name>
    <name type="common">Lactobacillus plantarum</name>
    <dbReference type="NCBI Taxonomy" id="1590"/>
    <lineage>
        <taxon>Bacteria</taxon>
        <taxon>Bacillati</taxon>
        <taxon>Bacillota</taxon>
        <taxon>Bacilli</taxon>
        <taxon>Lactobacillales</taxon>
        <taxon>Lactobacillaceae</taxon>
        <taxon>Lactiplantibacillus</taxon>
    </lineage>
</organism>
<dbReference type="KEGG" id="lpb:SH83_13380"/>
<dbReference type="RefSeq" id="WP_011102077.1">
    <property type="nucleotide sequence ID" value="NZ_BLJR01000016.1"/>
</dbReference>